<dbReference type="Ensembl" id="ENSNFUT00015031843.1">
    <property type="protein sequence ID" value="ENSNFUP00015030471.1"/>
    <property type="gene ID" value="ENSNFUG00015014867.1"/>
</dbReference>
<dbReference type="Proteomes" id="UP000694548">
    <property type="component" value="Unassembled WGS sequence"/>
</dbReference>
<name>A0A8C6MBY7_NOTFU</name>
<proteinExistence type="predicted"/>
<dbReference type="AlphaFoldDB" id="A0A8C6MBY7"/>
<evidence type="ECO:0000313" key="2">
    <source>
        <dbReference type="Proteomes" id="UP000694548"/>
    </source>
</evidence>
<reference evidence="1" key="1">
    <citation type="submission" date="2025-08" db="UniProtKB">
        <authorList>
            <consortium name="Ensembl"/>
        </authorList>
    </citation>
    <scope>IDENTIFICATION</scope>
</reference>
<evidence type="ECO:0000313" key="1">
    <source>
        <dbReference type="Ensembl" id="ENSNFUP00015030471.1"/>
    </source>
</evidence>
<keyword evidence="2" id="KW-1185">Reference proteome</keyword>
<organism evidence="1 2">
    <name type="scientific">Nothobranchius furzeri</name>
    <name type="common">Turquoise killifish</name>
    <dbReference type="NCBI Taxonomy" id="105023"/>
    <lineage>
        <taxon>Eukaryota</taxon>
        <taxon>Metazoa</taxon>
        <taxon>Chordata</taxon>
        <taxon>Craniata</taxon>
        <taxon>Vertebrata</taxon>
        <taxon>Euteleostomi</taxon>
        <taxon>Actinopterygii</taxon>
        <taxon>Neopterygii</taxon>
        <taxon>Teleostei</taxon>
        <taxon>Neoteleostei</taxon>
        <taxon>Acanthomorphata</taxon>
        <taxon>Ovalentaria</taxon>
        <taxon>Atherinomorphae</taxon>
        <taxon>Cyprinodontiformes</taxon>
        <taxon>Nothobranchiidae</taxon>
        <taxon>Nothobranchius</taxon>
    </lineage>
</organism>
<protein>
    <submittedName>
        <fullName evidence="1">Uncharacterized protein</fullName>
    </submittedName>
</protein>
<accession>A0A8C6MBY7</accession>
<reference evidence="1" key="2">
    <citation type="submission" date="2025-09" db="UniProtKB">
        <authorList>
            <consortium name="Ensembl"/>
        </authorList>
    </citation>
    <scope>IDENTIFICATION</scope>
</reference>
<sequence length="180" mass="20624">MPHFIIHMGDEWLAGYPNMIQWLRQEVLIRYIKNKPDKGSIKLARKTWFIVCRCQDSKLLDALEDNDLVQLAMAGGTMSPDFLPCEPGVSNITLRHCPACDSPRATSIDFNSLSSDRVPLGRQLCKINWILEAKRKVELLCRKESSQVLENLPKLSLLTATSRRNRKMLCICSHQVWETN</sequence>